<dbReference type="NCBIfam" id="NF001484">
    <property type="entry name" value="PRK00331.1"/>
    <property type="match status" value="1"/>
</dbReference>
<dbReference type="RefSeq" id="WP_210088538.1">
    <property type="nucleotide sequence ID" value="NZ_JAGGKG010000005.1"/>
</dbReference>
<dbReference type="PROSITE" id="PS51464">
    <property type="entry name" value="SIS"/>
    <property type="match status" value="2"/>
</dbReference>
<dbReference type="CDD" id="cd05009">
    <property type="entry name" value="SIS_GlmS_GlmD_2"/>
    <property type="match status" value="1"/>
</dbReference>
<evidence type="ECO:0000256" key="3">
    <source>
        <dbReference type="ARBA" id="ARBA00016090"/>
    </source>
</evidence>
<dbReference type="InterPro" id="IPR035490">
    <property type="entry name" value="GlmS/FrlB_SIS"/>
</dbReference>
<evidence type="ECO:0000256" key="1">
    <source>
        <dbReference type="ARBA" id="ARBA00001031"/>
    </source>
</evidence>
<evidence type="ECO:0000256" key="6">
    <source>
        <dbReference type="ARBA" id="ARBA00022737"/>
    </source>
</evidence>
<dbReference type="Pfam" id="PF01380">
    <property type="entry name" value="SIS"/>
    <property type="match status" value="2"/>
</dbReference>
<dbReference type="Gene3D" id="3.40.50.10490">
    <property type="entry name" value="Glucose-6-phosphate isomerase like protein, domain 1"/>
    <property type="match status" value="2"/>
</dbReference>
<keyword evidence="4 10" id="KW-0032">Aminotransferase</keyword>
<sequence length="610" mass="68140">MCGIVGIIGEENTLTKTVHALRKLEYRGYDSFGLSTIQNSKITYVKGVGSISEQDENGFFKQHPESNISIAHTRWATHGKVSIENCHPHQSYNDKFSLVHNGVIENYLELKKELAQQGVVFNSETDTEVIVHLLAKHYEKTKDLLESIVLTNSRLEGNYAYVFTTLFDTSVIYGTCSDSPLCVGNHDNLSIIASDQLAISIITNQMVFLLNGDIVRINANALEIYNTQELGRGPVIRERVEIMEVNTSNEKEDYSHYMLKELHEGPSAINAINNLSSDTIEAITCDMLDKQVAIVGAGSSNYVSQIGQYFFHSLANEYAISHPADEMIHVVQPKNKHHLIAISQSGETFDTLQVVKLFRQAGATVTAINNVSSSSCQRLANYTLFQGAGVEVSVLSTKSVISQTMALYRLALELGKIKNFLTEEQYIKFKEESLSLPKVLKQLFIQTEEAIKMLAVYHNGVENWFFIGRGILYPVAMENALKFKEVSYIHGEGVSAGSLKHGMLSLIDENFYTIAFLPNKKLNSLKYQYTLSNISEIQARGGKVIVFGSEFEESIDLNDIYSYIKLPSINEYLDSIIHLVAGQLFAYYTAESLGRNIDKPRSLAKAVTVR</sequence>
<evidence type="ECO:0000256" key="2">
    <source>
        <dbReference type="ARBA" id="ARBA00012916"/>
    </source>
</evidence>
<dbReference type="InterPro" id="IPR047084">
    <property type="entry name" value="GFAT_N"/>
</dbReference>
<keyword evidence="7" id="KW-0315">Glutamine amidotransferase</keyword>
<dbReference type="EMBL" id="JAGGKG010000005">
    <property type="protein sequence ID" value="MBP1904869.1"/>
    <property type="molecule type" value="Genomic_DNA"/>
</dbReference>
<dbReference type="PANTHER" id="PTHR10937:SF0">
    <property type="entry name" value="GLUTAMINE--FRUCTOSE-6-PHOSPHATE TRANSAMINASE (ISOMERIZING)"/>
    <property type="match status" value="1"/>
</dbReference>
<protein>
    <recommendedName>
        <fullName evidence="3">Glutamine--fructose-6-phosphate aminotransferase [isomerizing]</fullName>
        <ecNumber evidence="2">2.6.1.16</ecNumber>
    </recommendedName>
</protein>
<dbReference type="PROSITE" id="PS51278">
    <property type="entry name" value="GATASE_TYPE_2"/>
    <property type="match status" value="1"/>
</dbReference>
<keyword evidence="5 10" id="KW-0808">Transferase</keyword>
<evidence type="ECO:0000259" key="9">
    <source>
        <dbReference type="PROSITE" id="PS51464"/>
    </source>
</evidence>
<comment type="caution">
    <text evidence="10">The sequence shown here is derived from an EMBL/GenBank/DDBJ whole genome shotgun (WGS) entry which is preliminary data.</text>
</comment>
<evidence type="ECO:0000256" key="7">
    <source>
        <dbReference type="ARBA" id="ARBA00022962"/>
    </source>
</evidence>
<evidence type="ECO:0000313" key="11">
    <source>
        <dbReference type="Proteomes" id="UP001519272"/>
    </source>
</evidence>
<dbReference type="NCBIfam" id="TIGR01135">
    <property type="entry name" value="glmS"/>
    <property type="match status" value="1"/>
</dbReference>
<evidence type="ECO:0000259" key="8">
    <source>
        <dbReference type="PROSITE" id="PS51278"/>
    </source>
</evidence>
<dbReference type="InterPro" id="IPR017932">
    <property type="entry name" value="GATase_2_dom"/>
</dbReference>
<dbReference type="Pfam" id="PF13522">
    <property type="entry name" value="GATase_6"/>
    <property type="match status" value="1"/>
</dbReference>
<dbReference type="InterPro" id="IPR035466">
    <property type="entry name" value="GlmS/AgaS_SIS"/>
</dbReference>
<feature type="domain" description="SIS" evidence="9">
    <location>
        <begin position="453"/>
        <end position="600"/>
    </location>
</feature>
<proteinExistence type="predicted"/>
<dbReference type="CDD" id="cd00714">
    <property type="entry name" value="GFAT"/>
    <property type="match status" value="1"/>
</dbReference>
<dbReference type="Gene3D" id="3.60.20.10">
    <property type="entry name" value="Glutamine Phosphoribosylpyrophosphate, subunit 1, domain 1"/>
    <property type="match status" value="1"/>
</dbReference>
<organism evidence="10 11">
    <name type="scientific">Paenibacillus turicensis</name>
    <dbReference type="NCBI Taxonomy" id="160487"/>
    <lineage>
        <taxon>Bacteria</taxon>
        <taxon>Bacillati</taxon>
        <taxon>Bacillota</taxon>
        <taxon>Bacilli</taxon>
        <taxon>Bacillales</taxon>
        <taxon>Paenibacillaceae</taxon>
        <taxon>Paenibacillus</taxon>
    </lineage>
</organism>
<feature type="domain" description="Glutamine amidotransferase type-2" evidence="8">
    <location>
        <begin position="2"/>
        <end position="220"/>
    </location>
</feature>
<dbReference type="CDD" id="cd05008">
    <property type="entry name" value="SIS_GlmS_GlmD_1"/>
    <property type="match status" value="1"/>
</dbReference>
<dbReference type="InterPro" id="IPR029055">
    <property type="entry name" value="Ntn_hydrolases_N"/>
</dbReference>
<keyword evidence="11" id="KW-1185">Reference proteome</keyword>
<dbReference type="SUPFAM" id="SSF56235">
    <property type="entry name" value="N-terminal nucleophile aminohydrolases (Ntn hydrolases)"/>
    <property type="match status" value="1"/>
</dbReference>
<dbReference type="PANTHER" id="PTHR10937">
    <property type="entry name" value="GLUCOSAMINE--FRUCTOSE-6-PHOSPHATE AMINOTRANSFERASE, ISOMERIZING"/>
    <property type="match status" value="1"/>
</dbReference>
<dbReference type="SUPFAM" id="SSF53697">
    <property type="entry name" value="SIS domain"/>
    <property type="match status" value="1"/>
</dbReference>
<dbReference type="InterPro" id="IPR001347">
    <property type="entry name" value="SIS_dom"/>
</dbReference>
<evidence type="ECO:0000313" key="10">
    <source>
        <dbReference type="EMBL" id="MBP1904869.1"/>
    </source>
</evidence>
<comment type="catalytic activity">
    <reaction evidence="1">
        <text>D-fructose 6-phosphate + L-glutamine = D-glucosamine 6-phosphate + L-glutamate</text>
        <dbReference type="Rhea" id="RHEA:13237"/>
        <dbReference type="ChEBI" id="CHEBI:29985"/>
        <dbReference type="ChEBI" id="CHEBI:58359"/>
        <dbReference type="ChEBI" id="CHEBI:58725"/>
        <dbReference type="ChEBI" id="CHEBI:61527"/>
        <dbReference type="EC" id="2.6.1.16"/>
    </reaction>
</comment>
<gene>
    <name evidence="10" type="ORF">J2Z32_001493</name>
</gene>
<dbReference type="InterPro" id="IPR046348">
    <property type="entry name" value="SIS_dom_sf"/>
</dbReference>
<evidence type="ECO:0000256" key="5">
    <source>
        <dbReference type="ARBA" id="ARBA00022679"/>
    </source>
</evidence>
<accession>A0ABS4FQL4</accession>
<reference evidence="10 11" key="1">
    <citation type="submission" date="2021-03" db="EMBL/GenBank/DDBJ databases">
        <title>Genomic Encyclopedia of Type Strains, Phase IV (KMG-IV): sequencing the most valuable type-strain genomes for metagenomic binning, comparative biology and taxonomic classification.</title>
        <authorList>
            <person name="Goeker M."/>
        </authorList>
    </citation>
    <scope>NUCLEOTIDE SEQUENCE [LARGE SCALE GENOMIC DNA]</scope>
    <source>
        <strain evidence="10 11">DSM 14349</strain>
    </source>
</reference>
<dbReference type="GO" id="GO:0004360">
    <property type="term" value="F:glutamine-fructose-6-phosphate transaminase (isomerizing) activity"/>
    <property type="evidence" value="ECO:0007669"/>
    <property type="project" value="UniProtKB-EC"/>
</dbReference>
<name>A0ABS4FQL4_9BACL</name>
<dbReference type="EC" id="2.6.1.16" evidence="2"/>
<dbReference type="Proteomes" id="UP001519272">
    <property type="component" value="Unassembled WGS sequence"/>
</dbReference>
<evidence type="ECO:0000256" key="4">
    <source>
        <dbReference type="ARBA" id="ARBA00022576"/>
    </source>
</evidence>
<keyword evidence="6" id="KW-0677">Repeat</keyword>
<feature type="domain" description="SIS" evidence="9">
    <location>
        <begin position="279"/>
        <end position="420"/>
    </location>
</feature>
<dbReference type="InterPro" id="IPR005855">
    <property type="entry name" value="GFAT"/>
</dbReference>